<dbReference type="SUPFAM" id="SSF51604">
    <property type="entry name" value="Enolase C-terminal domain-like"/>
    <property type="match status" value="1"/>
</dbReference>
<evidence type="ECO:0000256" key="1">
    <source>
        <dbReference type="ARBA" id="ARBA00008031"/>
    </source>
</evidence>
<organism evidence="4 5">
    <name type="scientific">Bradyrhizobium erythrophlei</name>
    <dbReference type="NCBI Taxonomy" id="1437360"/>
    <lineage>
        <taxon>Bacteria</taxon>
        <taxon>Pseudomonadati</taxon>
        <taxon>Pseudomonadota</taxon>
        <taxon>Alphaproteobacteria</taxon>
        <taxon>Hyphomicrobiales</taxon>
        <taxon>Nitrobacteraceae</taxon>
        <taxon>Bradyrhizobium</taxon>
    </lineage>
</organism>
<gene>
    <name evidence="4" type="ORF">SAMN05443248_1846</name>
</gene>
<proteinExistence type="inferred from homology"/>
<evidence type="ECO:0000259" key="3">
    <source>
        <dbReference type="SMART" id="SM00922"/>
    </source>
</evidence>
<sequence>MARITGVDIKRFDYPLLGEFKFFKSGSRPSILVRLTDEDGVQGWGQSVPIETWTYETVESVESTLRHYLAPAILGADPSDLADVHARMERAIRPSFSVGQPLCKAGVDLACYDLWGKQTGKSVSDLLGGARKKQIKLSWTIQSPTLGGVEKQLEQGSALGYDSFNIKVGAPQSPAYDLELVRTIVTFAPNGFHWCDANTNYDLDTALTMAPKFADLGLKGLESPLPPNRIRAYQTLKRQGALPILMDEGIISPVEVAEFIALGMFDGIAMKVARCGGLWNATRIAQLLRESGLLLFASGLTDPELSMAATAHFFAWAGLELPAAVNGPQYLADRGTMDPLFRPRGDSLHVPAGPGLGIELPDAVLKSMMNVAEARAALPV</sequence>
<dbReference type="InterPro" id="IPR029065">
    <property type="entry name" value="Enolase_C-like"/>
</dbReference>
<feature type="domain" description="Mandelate racemase/muconate lactonizing enzyme C-terminal" evidence="3">
    <location>
        <begin position="146"/>
        <end position="243"/>
    </location>
</feature>
<keyword evidence="4" id="KW-0413">Isomerase</keyword>
<dbReference type="Proteomes" id="UP000189796">
    <property type="component" value="Chromosome I"/>
</dbReference>
<dbReference type="SFLD" id="SFLDG00180">
    <property type="entry name" value="muconate_cycloisomerase"/>
    <property type="match status" value="1"/>
</dbReference>
<dbReference type="SFLD" id="SFLDS00001">
    <property type="entry name" value="Enolase"/>
    <property type="match status" value="1"/>
</dbReference>
<evidence type="ECO:0000256" key="2">
    <source>
        <dbReference type="ARBA" id="ARBA00022723"/>
    </source>
</evidence>
<evidence type="ECO:0000313" key="4">
    <source>
        <dbReference type="EMBL" id="SHG52569.1"/>
    </source>
</evidence>
<dbReference type="GO" id="GO:0016853">
    <property type="term" value="F:isomerase activity"/>
    <property type="evidence" value="ECO:0007669"/>
    <property type="project" value="UniProtKB-KW"/>
</dbReference>
<dbReference type="RefSeq" id="WP_079600951.1">
    <property type="nucleotide sequence ID" value="NZ_LT670817.1"/>
</dbReference>
<dbReference type="SMART" id="SM00922">
    <property type="entry name" value="MR_MLE"/>
    <property type="match status" value="1"/>
</dbReference>
<dbReference type="Pfam" id="PF13378">
    <property type="entry name" value="MR_MLE_C"/>
    <property type="match status" value="1"/>
</dbReference>
<dbReference type="GO" id="GO:0046872">
    <property type="term" value="F:metal ion binding"/>
    <property type="evidence" value="ECO:0007669"/>
    <property type="project" value="UniProtKB-KW"/>
</dbReference>
<dbReference type="InterPro" id="IPR036849">
    <property type="entry name" value="Enolase-like_C_sf"/>
</dbReference>
<accession>A0A1M5KJA7</accession>
<reference evidence="4 5" key="1">
    <citation type="submission" date="2016-11" db="EMBL/GenBank/DDBJ databases">
        <authorList>
            <person name="Jaros S."/>
            <person name="Januszkiewicz K."/>
            <person name="Wedrychowicz H."/>
        </authorList>
    </citation>
    <scope>NUCLEOTIDE SEQUENCE [LARGE SCALE GENOMIC DNA]</scope>
    <source>
        <strain evidence="4 5">GAS138</strain>
    </source>
</reference>
<evidence type="ECO:0000313" key="5">
    <source>
        <dbReference type="Proteomes" id="UP000189796"/>
    </source>
</evidence>
<dbReference type="InterPro" id="IPR034593">
    <property type="entry name" value="DgoD-like"/>
</dbReference>
<dbReference type="SUPFAM" id="SSF54826">
    <property type="entry name" value="Enolase N-terminal domain-like"/>
    <property type="match status" value="1"/>
</dbReference>
<dbReference type="InterPro" id="IPR029017">
    <property type="entry name" value="Enolase-like_N"/>
</dbReference>
<protein>
    <submittedName>
        <fullName evidence="4">Muconate cycloisomerase</fullName>
    </submittedName>
</protein>
<dbReference type="AlphaFoldDB" id="A0A1M5KJA7"/>
<dbReference type="OrthoDB" id="9775913at2"/>
<dbReference type="InterPro" id="IPR013341">
    <property type="entry name" value="Mandelate_racemase_N_dom"/>
</dbReference>
<dbReference type="Gene3D" id="3.30.390.10">
    <property type="entry name" value="Enolase-like, N-terminal domain"/>
    <property type="match status" value="1"/>
</dbReference>
<dbReference type="Pfam" id="PF02746">
    <property type="entry name" value="MR_MLE_N"/>
    <property type="match status" value="1"/>
</dbReference>
<keyword evidence="2" id="KW-0479">Metal-binding</keyword>
<dbReference type="PANTHER" id="PTHR48080">
    <property type="entry name" value="D-GALACTONATE DEHYDRATASE-RELATED"/>
    <property type="match status" value="1"/>
</dbReference>
<dbReference type="InterPro" id="IPR013342">
    <property type="entry name" value="Mandelate_racemase_C"/>
</dbReference>
<dbReference type="EMBL" id="LT670817">
    <property type="protein sequence ID" value="SHG52569.1"/>
    <property type="molecule type" value="Genomic_DNA"/>
</dbReference>
<comment type="similarity">
    <text evidence="1">Belongs to the mandelate racemase/muconate lactonizing enzyme family.</text>
</comment>
<dbReference type="PANTHER" id="PTHR48080:SF3">
    <property type="entry name" value="ENOLASE SUPERFAMILY MEMBER DDB_G0284701"/>
    <property type="match status" value="1"/>
</dbReference>
<name>A0A1M5KJA7_9BRAD</name>
<dbReference type="Gene3D" id="3.20.20.120">
    <property type="entry name" value="Enolase-like C-terminal domain"/>
    <property type="match status" value="1"/>
</dbReference>